<sequence>MPSRANLHLCSACLNVSNSTLGPHGLKKECAICRPVKKIGAKLLKLGDLGSSKKNGNLMSESLSPSMPYSSVLPSTRRYNKHAVLCGVSYRKRKFSATKRLKESDIVRDSAMVPEDAEMEVKDKMTMELAIRNENDYLCKNFILNGLANDLYDYYSPYKSAKLVWLALEKKYDTEEAETKKYVVSRYLKYQMSDDKSVKSQSHEIQKIAQESYIAVTTEINMIGESDGWWVDTGASCHVCYDRATFKTYTNVEKKEKVLLGDSHTTTIVGTGDVELKNSGGTSSSHLPAIGSENLAQPEPDIEPRRGKRTRIAKEYGPDYMTYTSEEDPSDLQEALSSLDADLWQEAINNEMDSLESNKT</sequence>
<proteinExistence type="predicted"/>
<evidence type="ECO:0000313" key="4">
    <source>
        <dbReference type="Proteomes" id="UP000289340"/>
    </source>
</evidence>
<evidence type="ECO:0000256" key="1">
    <source>
        <dbReference type="SAM" id="MobiDB-lite"/>
    </source>
</evidence>
<dbReference type="AlphaFoldDB" id="A0A445KMB1"/>
<name>A0A445KMB1_GLYSO</name>
<keyword evidence="4" id="KW-1185">Reference proteome</keyword>
<dbReference type="PANTHER" id="PTHR47592:SF30">
    <property type="entry name" value="CCHC-TYPE DOMAIN-CONTAINING PROTEIN"/>
    <property type="match status" value="1"/>
</dbReference>
<evidence type="ECO:0000313" key="3">
    <source>
        <dbReference type="EMBL" id="RZC12050.1"/>
    </source>
</evidence>
<feature type="region of interest" description="Disordered" evidence="1">
    <location>
        <begin position="277"/>
        <end position="313"/>
    </location>
</feature>
<comment type="caution">
    <text evidence="3">The sequence shown here is derived from an EMBL/GenBank/DDBJ whole genome shotgun (WGS) entry which is preliminary data.</text>
</comment>
<dbReference type="PANTHER" id="PTHR47592">
    <property type="entry name" value="PBF68 PROTEIN"/>
    <property type="match status" value="1"/>
</dbReference>
<accession>A0A445KMB1</accession>
<dbReference type="EMBL" id="QZWG01000005">
    <property type="protein sequence ID" value="RZC12050.1"/>
    <property type="molecule type" value="Genomic_DNA"/>
</dbReference>
<feature type="domain" description="Retrovirus-related Pol polyprotein from transposon TNT 1-94-like beta-barrel" evidence="2">
    <location>
        <begin position="229"/>
        <end position="282"/>
    </location>
</feature>
<dbReference type="Proteomes" id="UP000289340">
    <property type="component" value="Chromosome 5"/>
</dbReference>
<dbReference type="InterPro" id="IPR054722">
    <property type="entry name" value="PolX-like_BBD"/>
</dbReference>
<dbReference type="Pfam" id="PF14223">
    <property type="entry name" value="Retrotran_gag_2"/>
    <property type="match status" value="1"/>
</dbReference>
<gene>
    <name evidence="3" type="ORF">D0Y65_012028</name>
</gene>
<evidence type="ECO:0000259" key="2">
    <source>
        <dbReference type="Pfam" id="PF22936"/>
    </source>
</evidence>
<protein>
    <recommendedName>
        <fullName evidence="2">Retrovirus-related Pol polyprotein from transposon TNT 1-94-like beta-barrel domain-containing protein</fullName>
    </recommendedName>
</protein>
<dbReference type="Pfam" id="PF22936">
    <property type="entry name" value="Pol_BBD"/>
    <property type="match status" value="1"/>
</dbReference>
<reference evidence="3 4" key="1">
    <citation type="submission" date="2018-09" db="EMBL/GenBank/DDBJ databases">
        <title>A high-quality reference genome of wild soybean provides a powerful tool to mine soybean genomes.</title>
        <authorList>
            <person name="Xie M."/>
            <person name="Chung C.Y.L."/>
            <person name="Li M.-W."/>
            <person name="Wong F.-L."/>
            <person name="Chan T.-F."/>
            <person name="Lam H.-M."/>
        </authorList>
    </citation>
    <scope>NUCLEOTIDE SEQUENCE [LARGE SCALE GENOMIC DNA]</scope>
    <source>
        <strain evidence="4">cv. W05</strain>
        <tissue evidence="3">Hypocotyl of etiolated seedlings</tissue>
    </source>
</reference>
<organism evidence="3 4">
    <name type="scientific">Glycine soja</name>
    <name type="common">Wild soybean</name>
    <dbReference type="NCBI Taxonomy" id="3848"/>
    <lineage>
        <taxon>Eukaryota</taxon>
        <taxon>Viridiplantae</taxon>
        <taxon>Streptophyta</taxon>
        <taxon>Embryophyta</taxon>
        <taxon>Tracheophyta</taxon>
        <taxon>Spermatophyta</taxon>
        <taxon>Magnoliopsida</taxon>
        <taxon>eudicotyledons</taxon>
        <taxon>Gunneridae</taxon>
        <taxon>Pentapetalae</taxon>
        <taxon>rosids</taxon>
        <taxon>fabids</taxon>
        <taxon>Fabales</taxon>
        <taxon>Fabaceae</taxon>
        <taxon>Papilionoideae</taxon>
        <taxon>50 kb inversion clade</taxon>
        <taxon>NPAAA clade</taxon>
        <taxon>indigoferoid/millettioid clade</taxon>
        <taxon>Phaseoleae</taxon>
        <taxon>Glycine</taxon>
        <taxon>Glycine subgen. Soja</taxon>
    </lineage>
</organism>